<dbReference type="InterPro" id="IPR000873">
    <property type="entry name" value="AMP-dep_synth/lig_dom"/>
</dbReference>
<dbReference type="InterPro" id="IPR020845">
    <property type="entry name" value="AMP-binding_CS"/>
</dbReference>
<feature type="domain" description="AMP-dependent synthetase/ligase" evidence="3">
    <location>
        <begin position="11"/>
        <end position="357"/>
    </location>
</feature>
<organism evidence="5 6">
    <name type="scientific">Aminomonas paucivorans DSM 12260</name>
    <dbReference type="NCBI Taxonomy" id="584708"/>
    <lineage>
        <taxon>Bacteria</taxon>
        <taxon>Thermotogati</taxon>
        <taxon>Synergistota</taxon>
        <taxon>Synergistia</taxon>
        <taxon>Synergistales</taxon>
        <taxon>Synergistaceae</taxon>
        <taxon>Aminomonas</taxon>
    </lineage>
</organism>
<protein>
    <submittedName>
        <fullName evidence="5">AMP-dependent synthetase and ligase</fullName>
    </submittedName>
</protein>
<dbReference type="Pfam" id="PF13193">
    <property type="entry name" value="AMP-binding_C"/>
    <property type="match status" value="1"/>
</dbReference>
<dbReference type="GO" id="GO:0006631">
    <property type="term" value="P:fatty acid metabolic process"/>
    <property type="evidence" value="ECO:0007669"/>
    <property type="project" value="TreeGrafter"/>
</dbReference>
<dbReference type="AlphaFoldDB" id="E3D0K5"/>
<dbReference type="STRING" id="584708.Apau_0595"/>
<dbReference type="InterPro" id="IPR025110">
    <property type="entry name" value="AMP-bd_C"/>
</dbReference>
<dbReference type="Gene3D" id="3.40.50.12780">
    <property type="entry name" value="N-terminal domain of ligase-like"/>
    <property type="match status" value="1"/>
</dbReference>
<dbReference type="EMBL" id="CM001022">
    <property type="protein sequence ID" value="EFQ23024.1"/>
    <property type="molecule type" value="Genomic_DNA"/>
</dbReference>
<evidence type="ECO:0000313" key="6">
    <source>
        <dbReference type="Proteomes" id="UP000005096"/>
    </source>
</evidence>
<evidence type="ECO:0000256" key="1">
    <source>
        <dbReference type="ARBA" id="ARBA00006432"/>
    </source>
</evidence>
<dbReference type="InterPro" id="IPR045851">
    <property type="entry name" value="AMP-bd_C_sf"/>
</dbReference>
<dbReference type="Gene3D" id="3.30.300.30">
    <property type="match status" value="1"/>
</dbReference>
<dbReference type="HOGENOM" id="CLU_000022_59_10_0"/>
<dbReference type="eggNOG" id="COG0318">
    <property type="taxonomic scope" value="Bacteria"/>
</dbReference>
<gene>
    <name evidence="5" type="ORF">Apau_0595</name>
</gene>
<reference evidence="5 6" key="1">
    <citation type="journal article" date="2010" name="Stand. Genomic Sci.">
        <title>Non-contiguous finished genome sequence of Aminomonas paucivorans type strain (GLU-3).</title>
        <authorList>
            <person name="Pitluck S."/>
            <person name="Yasawong M."/>
            <person name="Held B."/>
            <person name="Lapidus A."/>
            <person name="Nolan M."/>
            <person name="Copeland A."/>
            <person name="Lucas S."/>
            <person name="Del Rio T.G."/>
            <person name="Tice H."/>
            <person name="Cheng J.F."/>
            <person name="Chertkov O."/>
            <person name="Goodwin L."/>
            <person name="Tapia R."/>
            <person name="Han C."/>
            <person name="Liolios K."/>
            <person name="Ivanova N."/>
            <person name="Mavromatis K."/>
            <person name="Ovchinnikova G."/>
            <person name="Pati A."/>
            <person name="Chen A."/>
            <person name="Palaniappan K."/>
            <person name="Land M."/>
            <person name="Hauser L."/>
            <person name="Chang Y.J."/>
            <person name="Jeffries C.D."/>
            <person name="Pukall R."/>
            <person name="Spring S."/>
            <person name="Rohde M."/>
            <person name="Sikorski J."/>
            <person name="Goker M."/>
            <person name="Woyke T."/>
            <person name="Bristow J."/>
            <person name="Eisen J.A."/>
            <person name="Markowitz V."/>
            <person name="Hugenholtz P."/>
            <person name="Kyrpides N.C."/>
            <person name="Klenk H.P."/>
        </authorList>
    </citation>
    <scope>NUCLEOTIDE SEQUENCE [LARGE SCALE GENOMIC DNA]</scope>
    <source>
        <strain evidence="5 6">DSM 12260</strain>
    </source>
</reference>
<sequence>MSLRLETIIRKNFHEEPGEPCLWWHGTWWSRGALEELVEDCENNLRAGGFREGDRLALALPNSPLFLAATLAVWRLGGGVVPLNPQAGAEGLGRALEFADAFGVLIPKDAGALGSALAATGVPVAEAPLSGAVPEFPGRRGQPDSADTGVVFFTSGTTGHPKAVPLTHGNLYSDVAACLERVDEIGQEEVFLNALPNFHALGFTVCALMPLLSNFSQVLLPSFMPPEATLDAMRQGKVTVAAAVPTMIALLMGVAARGQLVPSSLKLLISGGDRLPPRLDERARRILGLNVLEGYGLTETSPVLAVNPNYRTRKPGTVGPLLPGVEAQIRDPEGNLVLPGQEGKLWVRGPNVATSYFRDPELTSRRFADGWFDTQDMVRQDEDGYLTVISRVSDIIIVGGFNVYPQEVEAVLAEHPAVREVAVVGVPRSLSGEIVKAFVVPKNGATPTSRELVAFCRERLPHYKVPRSVAFLEALPRSSIGEVLKRELKAR</sequence>
<proteinExistence type="inferred from homology"/>
<dbReference type="PANTHER" id="PTHR43201:SF5">
    <property type="entry name" value="MEDIUM-CHAIN ACYL-COA LIGASE ACSF2, MITOCHONDRIAL"/>
    <property type="match status" value="1"/>
</dbReference>
<name>E3D0K5_9BACT</name>
<dbReference type="OrthoDB" id="9778383at2"/>
<dbReference type="PaxDb" id="584708-Apau_0595"/>
<evidence type="ECO:0000259" key="3">
    <source>
        <dbReference type="Pfam" id="PF00501"/>
    </source>
</evidence>
<dbReference type="GO" id="GO:0031956">
    <property type="term" value="F:medium-chain fatty acid-CoA ligase activity"/>
    <property type="evidence" value="ECO:0007669"/>
    <property type="project" value="TreeGrafter"/>
</dbReference>
<keyword evidence="2 5" id="KW-0436">Ligase</keyword>
<dbReference type="Proteomes" id="UP000005096">
    <property type="component" value="Chromosome"/>
</dbReference>
<keyword evidence="6" id="KW-1185">Reference proteome</keyword>
<dbReference type="PANTHER" id="PTHR43201">
    <property type="entry name" value="ACYL-COA SYNTHETASE"/>
    <property type="match status" value="1"/>
</dbReference>
<accession>E3D0K5</accession>
<dbReference type="SUPFAM" id="SSF56801">
    <property type="entry name" value="Acetyl-CoA synthetase-like"/>
    <property type="match status" value="1"/>
</dbReference>
<dbReference type="FunFam" id="3.30.300.30:FF:000008">
    <property type="entry name" value="2,3-dihydroxybenzoate-AMP ligase"/>
    <property type="match status" value="1"/>
</dbReference>
<evidence type="ECO:0000256" key="2">
    <source>
        <dbReference type="ARBA" id="ARBA00022598"/>
    </source>
</evidence>
<dbReference type="Pfam" id="PF00501">
    <property type="entry name" value="AMP-binding"/>
    <property type="match status" value="1"/>
</dbReference>
<dbReference type="CDD" id="cd05936">
    <property type="entry name" value="FC-FACS_FadD_like"/>
    <property type="match status" value="1"/>
</dbReference>
<dbReference type="RefSeq" id="WP_006300183.1">
    <property type="nucleotide sequence ID" value="NZ_CM001022.1"/>
</dbReference>
<evidence type="ECO:0000259" key="4">
    <source>
        <dbReference type="Pfam" id="PF13193"/>
    </source>
</evidence>
<evidence type="ECO:0000313" key="5">
    <source>
        <dbReference type="EMBL" id="EFQ23024.1"/>
    </source>
</evidence>
<dbReference type="PROSITE" id="PS00455">
    <property type="entry name" value="AMP_BINDING"/>
    <property type="match status" value="1"/>
</dbReference>
<comment type="similarity">
    <text evidence="1">Belongs to the ATP-dependent AMP-binding enzyme family.</text>
</comment>
<dbReference type="InterPro" id="IPR042099">
    <property type="entry name" value="ANL_N_sf"/>
</dbReference>
<feature type="domain" description="AMP-binding enzyme C-terminal" evidence="4">
    <location>
        <begin position="407"/>
        <end position="480"/>
    </location>
</feature>